<dbReference type="InterPro" id="IPR041715">
    <property type="entry name" value="HisRS-like_core"/>
</dbReference>
<feature type="domain" description="Class II Histidinyl-tRNA synthetase (HisRS)-like catalytic core" evidence="2">
    <location>
        <begin position="23"/>
        <end position="229"/>
    </location>
</feature>
<accession>A0A975TTW6</accession>
<feature type="binding site" evidence="1">
    <location>
        <position position="108"/>
    </location>
    <ligand>
        <name>L-histidine</name>
        <dbReference type="ChEBI" id="CHEBI:57595"/>
    </ligand>
</feature>
<dbReference type="RefSeq" id="WP_257894464.1">
    <property type="nucleotide sequence ID" value="NZ_JAIMBW010000001.1"/>
</dbReference>
<feature type="binding site" evidence="1">
    <location>
        <position position="90"/>
    </location>
    <ligand>
        <name>L-histidine</name>
        <dbReference type="ChEBI" id="CHEBI:57595"/>
    </ligand>
</feature>
<reference evidence="3 4" key="1">
    <citation type="submission" date="2021-07" db="EMBL/GenBank/DDBJ databases">
        <title>Karlodiniumbacter phycospheric gen. nov., sp. nov., a phycosphere bacterium isolated from karlodinium veneficum.</title>
        <authorList>
            <person name="Peng Y."/>
            <person name="Jiang L."/>
            <person name="Lee J."/>
        </authorList>
    </citation>
    <scope>NUCLEOTIDE SEQUENCE</scope>
    <source>
        <strain evidence="3 4">N5</strain>
    </source>
</reference>
<sequence length="370" mass="39674">MTDKAAIRAEAEALQATFKGAVPVDAPMLVSADTLLDLYGEDIRARAYTTHDPDRGEMMLRPDFTVPVVEMHMRDGAEPARYTYLGEVFRMQSVGAGLPSEYLQVGYEVFDRTAPLQADAEVFALFSKALADVPTRAVTGDIGVLLAAIEALSTTEARKAALRRHVWRPRRFRALLDRYTGAAPAPHGREAYLAAARAQGLAAMIAQAGPPIGLRTTDEINARLARLEAEAEAPMIDAMEAEVLTELLALKAPLVQATNILSNYAVDLPGLQGAVDRFAARVEALAAAGVAVDTLPFEASYGRTQMEYYDGFVFGILSATPGQPPLATGGRYDALTRVLGARQGEDPREIPAVGGVIRPELVLAAREAAQ</sequence>
<dbReference type="Gene3D" id="3.30.930.10">
    <property type="entry name" value="Bira Bifunctional Protein, Domain 2"/>
    <property type="match status" value="1"/>
</dbReference>
<gene>
    <name evidence="3" type="ORF">KUL25_19690</name>
</gene>
<dbReference type="Pfam" id="PF13393">
    <property type="entry name" value="tRNA-synt_His"/>
    <property type="match status" value="2"/>
</dbReference>
<dbReference type="GO" id="GO:0006427">
    <property type="term" value="P:histidyl-tRNA aminoacylation"/>
    <property type="evidence" value="ECO:0007669"/>
    <property type="project" value="TreeGrafter"/>
</dbReference>
<dbReference type="PANTHER" id="PTHR43707">
    <property type="entry name" value="HISTIDYL-TRNA SYNTHETASE"/>
    <property type="match status" value="1"/>
</dbReference>
<feature type="domain" description="Class II Histidinyl-tRNA synthetase (HisRS)-like catalytic core" evidence="2">
    <location>
        <begin position="233"/>
        <end position="343"/>
    </location>
</feature>
<evidence type="ECO:0000259" key="2">
    <source>
        <dbReference type="Pfam" id="PF13393"/>
    </source>
</evidence>
<protein>
    <submittedName>
        <fullName evidence="3">ATP phosphoribosyltransferase regulatory subunit</fullName>
    </submittedName>
</protein>
<dbReference type="InterPro" id="IPR045864">
    <property type="entry name" value="aa-tRNA-synth_II/BPL/LPL"/>
</dbReference>
<dbReference type="EMBL" id="CP078073">
    <property type="protein sequence ID" value="QXL87599.1"/>
    <property type="molecule type" value="Genomic_DNA"/>
</dbReference>
<proteinExistence type="predicted"/>
<keyword evidence="4" id="KW-1185">Reference proteome</keyword>
<dbReference type="NCBIfam" id="NF008952">
    <property type="entry name" value="PRK12295.1-5"/>
    <property type="match status" value="1"/>
</dbReference>
<feature type="binding site" evidence="1">
    <location>
        <begin position="308"/>
        <end position="309"/>
    </location>
    <ligand>
        <name>L-histidine</name>
        <dbReference type="ChEBI" id="CHEBI:57595"/>
    </ligand>
</feature>
<evidence type="ECO:0000313" key="4">
    <source>
        <dbReference type="Proteomes" id="UP000693972"/>
    </source>
</evidence>
<dbReference type="GO" id="GO:0005737">
    <property type="term" value="C:cytoplasm"/>
    <property type="evidence" value="ECO:0007669"/>
    <property type="project" value="InterPro"/>
</dbReference>
<dbReference type="PIRSF" id="PIRSF001549">
    <property type="entry name" value="His-tRNA_synth"/>
    <property type="match status" value="1"/>
</dbReference>
<feature type="binding site" evidence="1">
    <location>
        <begin position="63"/>
        <end position="65"/>
    </location>
    <ligand>
        <name>L-histidine</name>
        <dbReference type="ChEBI" id="CHEBI:57595"/>
    </ligand>
</feature>
<dbReference type="Proteomes" id="UP000693972">
    <property type="component" value="Unassembled WGS sequence"/>
</dbReference>
<dbReference type="InterPro" id="IPR004516">
    <property type="entry name" value="HisRS/HisZ"/>
</dbReference>
<keyword evidence="3" id="KW-0808">Transferase</keyword>
<name>A0A975TTW6_9RHOB</name>
<evidence type="ECO:0000313" key="3">
    <source>
        <dbReference type="EMBL" id="QXL87599.1"/>
    </source>
</evidence>
<organism evidence="3">
    <name type="scientific">Gymnodinialimonas phycosphaerae</name>
    <dbReference type="NCBI Taxonomy" id="2841589"/>
    <lineage>
        <taxon>Bacteria</taxon>
        <taxon>Pseudomonadati</taxon>
        <taxon>Pseudomonadota</taxon>
        <taxon>Alphaproteobacteria</taxon>
        <taxon>Rhodobacterales</taxon>
        <taxon>Paracoccaceae</taxon>
        <taxon>Gymnodinialimonas</taxon>
    </lineage>
</organism>
<dbReference type="AlphaFoldDB" id="A0A975TTW6"/>
<dbReference type="PANTHER" id="PTHR43707:SF1">
    <property type="entry name" value="HISTIDINE--TRNA LIGASE, MITOCHONDRIAL-RELATED"/>
    <property type="match status" value="1"/>
</dbReference>
<dbReference type="GO" id="GO:0016757">
    <property type="term" value="F:glycosyltransferase activity"/>
    <property type="evidence" value="ECO:0007669"/>
    <property type="project" value="UniProtKB-KW"/>
</dbReference>
<dbReference type="EMBL" id="JAIMBW010000001">
    <property type="protein sequence ID" value="MBY4894987.1"/>
    <property type="molecule type" value="Genomic_DNA"/>
</dbReference>
<keyword evidence="3" id="KW-0328">Glycosyltransferase</keyword>
<dbReference type="SUPFAM" id="SSF55681">
    <property type="entry name" value="Class II aaRS and biotin synthetases"/>
    <property type="match status" value="1"/>
</dbReference>
<dbReference type="GO" id="GO:0004821">
    <property type="term" value="F:histidine-tRNA ligase activity"/>
    <property type="evidence" value="ECO:0007669"/>
    <property type="project" value="TreeGrafter"/>
</dbReference>
<evidence type="ECO:0000256" key="1">
    <source>
        <dbReference type="PIRSR" id="PIRSR001549-1"/>
    </source>
</evidence>
<feature type="binding site" evidence="1">
    <location>
        <position position="104"/>
    </location>
    <ligand>
        <name>L-histidine</name>
        <dbReference type="ChEBI" id="CHEBI:57595"/>
    </ligand>
</feature>
<feature type="binding site" evidence="1">
    <location>
        <position position="303"/>
    </location>
    <ligand>
        <name>L-histidine</name>
        <dbReference type="ChEBI" id="CHEBI:57595"/>
    </ligand>
</feature>